<keyword evidence="2" id="KW-1185">Reference proteome</keyword>
<dbReference type="Proteomes" id="UP000001060">
    <property type="component" value="Chromosome"/>
</dbReference>
<organism evidence="1 2">
    <name type="scientific">Legionella longbeachae serogroup 1 (strain NSW150)</name>
    <dbReference type="NCBI Taxonomy" id="661367"/>
    <lineage>
        <taxon>Bacteria</taxon>
        <taxon>Pseudomonadati</taxon>
        <taxon>Pseudomonadota</taxon>
        <taxon>Gammaproteobacteria</taxon>
        <taxon>Legionellales</taxon>
        <taxon>Legionellaceae</taxon>
        <taxon>Legionella</taxon>
    </lineage>
</organism>
<dbReference type="OrthoDB" id="5651768at2"/>
<gene>
    <name evidence="1" type="ordered locus">LLO_0693</name>
</gene>
<dbReference type="HOGENOM" id="CLU_029693_0_0_6"/>
<proteinExistence type="predicted"/>
<evidence type="ECO:0000313" key="1">
    <source>
        <dbReference type="EMBL" id="CBJ11034.1"/>
    </source>
</evidence>
<evidence type="ECO:0000313" key="2">
    <source>
        <dbReference type="Proteomes" id="UP000001060"/>
    </source>
</evidence>
<accession>D3HQ67</accession>
<dbReference type="EMBL" id="FN650140">
    <property type="protein sequence ID" value="CBJ11034.1"/>
    <property type="molecule type" value="Genomic_DNA"/>
</dbReference>
<dbReference type="KEGG" id="llo:LLO_0693"/>
<sequence length="454" mass="52260">MSSQLQLFSDIEPMLLQYKNTDALKRREILLDAITAVQKLSGEISSKDDAKGHYKLLSYTATLISYADVLNRIENQKFFEILLDFYNMDLNAKLSDWFEFGPLGQMRLKKPLPEYTPEIWEKFRTAQKEHLGKTGKEGTFNLDQLDINHPPVNQLYPIQIQMFRKLFNEAVDKISVDAKGQIRFAKRHGLYQLPGGGMVEASDAGTVEGWAYKMLQEHLEEEHANLFIKAAPLYNQLDKILFNQRLLKIFNSPQTKTLSNDFQKILKNRINVEDTNAKCLHGIINAIDEQKENEKNEHIRKSLSELRAQIQVQTFELTPLFAEAFVYTKENSKCMDIKQYLDSRAAGGFQISHVFIFSYPLEEWFREKFNSPNDELGDDLSGSKIERLTLLQSIAQFKNIKYSHLLIGLAAYNEALDNGLLDISAVWNNYQFDAARNAIISMLPIFEPRQQVIG</sequence>
<name>D3HQ67_LEGLN</name>
<dbReference type="eggNOG" id="ENOG5032J4Z">
    <property type="taxonomic scope" value="Bacteria"/>
</dbReference>
<reference evidence="1 2" key="1">
    <citation type="journal article" date="2010" name="PLoS Genet.">
        <title>Analysis of the Legionella longbeachae genome and transcriptome uncovers unique strategies to cause Legionnaires' disease.</title>
        <authorList>
            <person name="Cazalet C."/>
            <person name="Gomez-Valero L."/>
            <person name="Rusniok C."/>
            <person name="Lomma M."/>
            <person name="Dervins-Ravault D."/>
            <person name="Newton H."/>
            <person name="Sansom F."/>
            <person name="Jarraud S."/>
            <person name="Zidane N."/>
            <person name="Ma L."/>
            <person name="Bouchier C."/>
            <person name="Etienne J."/>
            <person name="Hartland E."/>
            <person name="Buchrieser C."/>
        </authorList>
    </citation>
    <scope>NUCLEOTIDE SEQUENCE [LARGE SCALE GENOMIC DNA]</scope>
    <source>
        <strain evidence="1 2">NSW150</strain>
    </source>
</reference>
<dbReference type="RefSeq" id="WP_003632693.1">
    <property type="nucleotide sequence ID" value="NC_013861.1"/>
</dbReference>
<dbReference type="AlphaFoldDB" id="D3HQ67"/>
<protein>
    <submittedName>
        <fullName evidence="1">Uncharacterized protein</fullName>
    </submittedName>
</protein>
<dbReference type="STRING" id="661367.LLO_0693"/>
<dbReference type="GeneID" id="40924931"/>